<gene>
    <name evidence="3" type="ORF">EDD72_105101</name>
</gene>
<dbReference type="RefSeq" id="WP_132767815.1">
    <property type="nucleotide sequence ID" value="NZ_SMAB01000005.1"/>
</dbReference>
<dbReference type="Gene3D" id="3.40.50.2000">
    <property type="entry name" value="Glycogen Phosphorylase B"/>
    <property type="match status" value="2"/>
</dbReference>
<accession>A0A4R3KIP3</accession>
<keyword evidence="3" id="KW-0808">Transferase</keyword>
<dbReference type="InterPro" id="IPR001296">
    <property type="entry name" value="Glyco_trans_1"/>
</dbReference>
<dbReference type="PANTHER" id="PTHR45947:SF3">
    <property type="entry name" value="SULFOQUINOVOSYL TRANSFERASE SQD2"/>
    <property type="match status" value="1"/>
</dbReference>
<dbReference type="Proteomes" id="UP000295788">
    <property type="component" value="Unassembled WGS sequence"/>
</dbReference>
<dbReference type="SUPFAM" id="SSF53756">
    <property type="entry name" value="UDP-Glycosyltransferase/glycogen phosphorylase"/>
    <property type="match status" value="1"/>
</dbReference>
<dbReference type="InterPro" id="IPR028098">
    <property type="entry name" value="Glyco_trans_4-like_N"/>
</dbReference>
<dbReference type="PANTHER" id="PTHR45947">
    <property type="entry name" value="SULFOQUINOVOSYL TRANSFERASE SQD2"/>
    <property type="match status" value="1"/>
</dbReference>
<feature type="domain" description="Glycosyl transferase family 1" evidence="1">
    <location>
        <begin position="212"/>
        <end position="381"/>
    </location>
</feature>
<dbReference type="Pfam" id="PF00534">
    <property type="entry name" value="Glycos_transf_1"/>
    <property type="match status" value="1"/>
</dbReference>
<dbReference type="EMBL" id="SMAB01000005">
    <property type="protein sequence ID" value="TCS83359.1"/>
    <property type="molecule type" value="Genomic_DNA"/>
</dbReference>
<sequence>MKILFLTQYFPPEVGAPQNRIYELAKLLVKRGHEVTVLTGMPNYPAYEIFDGYKGKIIHKEEMEGIKVVRTWLYVTKNTGFIPRLMNYFSFTFSSVLLGSFLVGRQDIVITESPPLFLGASGYILSKLKRAKFIFNVSDLWPESAVKLGVLKNQLLIRLSTWLEEFSYRKSQLITGQTQGIIDDIERRGYKHTFLLTNGTDTKFFTPENRSEELRKEWNISDKFAVVYAGIIGIAQGLDIILEAADLLKENRKIQFLLIGEGPEKKRLMEKADKMGLTNISFIPLQEKKKMPKIIASMDATIVPLKRLELFKGALPSKMFEALASELPIILAVEGEAQRLIERSGGGICVEPENAKEVAEAVLKLANHPDFAKQLGKNGRQFVKEYYDREVIVKRLEEKLIDLVKRGV</sequence>
<dbReference type="CDD" id="cd03794">
    <property type="entry name" value="GT4_WbuB-like"/>
    <property type="match status" value="1"/>
</dbReference>
<evidence type="ECO:0000313" key="4">
    <source>
        <dbReference type="Proteomes" id="UP000295788"/>
    </source>
</evidence>
<reference evidence="3 4" key="1">
    <citation type="submission" date="2019-03" db="EMBL/GenBank/DDBJ databases">
        <title>Genomic Encyclopedia of Type Strains, Phase IV (KMG-IV): sequencing the most valuable type-strain genomes for metagenomic binning, comparative biology and taxonomic classification.</title>
        <authorList>
            <person name="Goeker M."/>
        </authorList>
    </citation>
    <scope>NUCLEOTIDE SEQUENCE [LARGE SCALE GENOMIC DNA]</scope>
    <source>
        <strain evidence="3 4">DSM 23802</strain>
    </source>
</reference>
<evidence type="ECO:0000259" key="2">
    <source>
        <dbReference type="Pfam" id="PF13579"/>
    </source>
</evidence>
<dbReference type="Pfam" id="PF13579">
    <property type="entry name" value="Glyco_trans_4_4"/>
    <property type="match status" value="1"/>
</dbReference>
<comment type="caution">
    <text evidence="3">The sequence shown here is derived from an EMBL/GenBank/DDBJ whole genome shotgun (WGS) entry which is preliminary data.</text>
</comment>
<evidence type="ECO:0000259" key="1">
    <source>
        <dbReference type="Pfam" id="PF00534"/>
    </source>
</evidence>
<organism evidence="3 4">
    <name type="scientific">Tepidibacillus fermentans</name>
    <dbReference type="NCBI Taxonomy" id="1281767"/>
    <lineage>
        <taxon>Bacteria</taxon>
        <taxon>Bacillati</taxon>
        <taxon>Bacillota</taxon>
        <taxon>Bacilli</taxon>
        <taxon>Bacillales</taxon>
        <taxon>Bacillaceae</taxon>
        <taxon>Tepidibacillus</taxon>
    </lineage>
</organism>
<feature type="domain" description="Glycosyltransferase subfamily 4-like N-terminal" evidence="2">
    <location>
        <begin position="16"/>
        <end position="191"/>
    </location>
</feature>
<keyword evidence="4" id="KW-1185">Reference proteome</keyword>
<proteinExistence type="predicted"/>
<protein>
    <submittedName>
        <fullName evidence="3">Glycosyltransferase involved in cell wall biosynthesis</fullName>
    </submittedName>
</protein>
<dbReference type="OrthoDB" id="9811902at2"/>
<evidence type="ECO:0000313" key="3">
    <source>
        <dbReference type="EMBL" id="TCS83359.1"/>
    </source>
</evidence>
<dbReference type="AlphaFoldDB" id="A0A4R3KIP3"/>
<dbReference type="InterPro" id="IPR050194">
    <property type="entry name" value="Glycosyltransferase_grp1"/>
</dbReference>
<name>A0A4R3KIP3_9BACI</name>
<dbReference type="GO" id="GO:0016758">
    <property type="term" value="F:hexosyltransferase activity"/>
    <property type="evidence" value="ECO:0007669"/>
    <property type="project" value="TreeGrafter"/>
</dbReference>